<dbReference type="SUPFAM" id="SSF52833">
    <property type="entry name" value="Thioredoxin-like"/>
    <property type="match status" value="1"/>
</dbReference>
<reference evidence="2" key="1">
    <citation type="submission" date="2013-07" db="EMBL/GenBank/DDBJ databases">
        <title>The genome of Eucalyptus grandis.</title>
        <authorList>
            <person name="Schmutz J."/>
            <person name="Hayes R."/>
            <person name="Myburg A."/>
            <person name="Tuskan G."/>
            <person name="Grattapaglia D."/>
            <person name="Rokhsar D.S."/>
        </authorList>
    </citation>
    <scope>NUCLEOTIDE SEQUENCE</scope>
    <source>
        <tissue evidence="2">Leaf extractions</tissue>
    </source>
</reference>
<dbReference type="Gene3D" id="3.40.30.10">
    <property type="entry name" value="Glutaredoxin"/>
    <property type="match status" value="1"/>
</dbReference>
<sequence length="121" mass="14336">MAMERFCMHNTHWHDYLKSVKSSEVFSSSDRSCVLDFAEFDKLNPMHLVPVLVDRDFVVSDSYAILLVARVIFVQYLEEKYPQKALLPRDPRLKALNLQVSFFLFFFCTFHSFKAEVSRRF</sequence>
<protein>
    <recommendedName>
        <fullName evidence="1">GST N-terminal domain-containing protein</fullName>
    </recommendedName>
</protein>
<dbReference type="AlphaFoldDB" id="A0A059CKY2"/>
<dbReference type="EMBL" id="KK198755">
    <property type="protein sequence ID" value="KCW78570.1"/>
    <property type="molecule type" value="Genomic_DNA"/>
</dbReference>
<dbReference type="PANTHER" id="PTHR42673">
    <property type="entry name" value="MALEYLACETOACETATE ISOMERASE"/>
    <property type="match status" value="1"/>
</dbReference>
<dbReference type="GO" id="GO:0004364">
    <property type="term" value="F:glutathione transferase activity"/>
    <property type="evidence" value="ECO:0000318"/>
    <property type="project" value="GO_Central"/>
</dbReference>
<accession>A0A059CKY2</accession>
<feature type="domain" description="GST N-terminal" evidence="1">
    <location>
        <begin position="1"/>
        <end position="85"/>
    </location>
</feature>
<dbReference type="Gramene" id="KCW78570">
    <property type="protein sequence ID" value="KCW78570"/>
    <property type="gene ID" value="EUGRSUZ_C000442"/>
</dbReference>
<dbReference type="GO" id="GO:0006559">
    <property type="term" value="P:L-phenylalanine catabolic process"/>
    <property type="evidence" value="ECO:0000318"/>
    <property type="project" value="GO_Central"/>
</dbReference>
<dbReference type="InterPro" id="IPR004045">
    <property type="entry name" value="Glutathione_S-Trfase_N"/>
</dbReference>
<dbReference type="PANTHER" id="PTHR42673:SF7">
    <property type="entry name" value="GLUTATHIONE S-TRANSFERASE ZETA CLASS-LIKE"/>
    <property type="match status" value="1"/>
</dbReference>
<dbReference type="PROSITE" id="PS50404">
    <property type="entry name" value="GST_NTER"/>
    <property type="match status" value="1"/>
</dbReference>
<name>A0A059CKY2_EUCGR</name>
<organism evidence="2">
    <name type="scientific">Eucalyptus grandis</name>
    <name type="common">Flooded gum</name>
    <dbReference type="NCBI Taxonomy" id="71139"/>
    <lineage>
        <taxon>Eukaryota</taxon>
        <taxon>Viridiplantae</taxon>
        <taxon>Streptophyta</taxon>
        <taxon>Embryophyta</taxon>
        <taxon>Tracheophyta</taxon>
        <taxon>Spermatophyta</taxon>
        <taxon>Magnoliopsida</taxon>
        <taxon>eudicotyledons</taxon>
        <taxon>Gunneridae</taxon>
        <taxon>Pentapetalae</taxon>
        <taxon>rosids</taxon>
        <taxon>malvids</taxon>
        <taxon>Myrtales</taxon>
        <taxon>Myrtaceae</taxon>
        <taxon>Myrtoideae</taxon>
        <taxon>Eucalypteae</taxon>
        <taxon>Eucalyptus</taxon>
    </lineage>
</organism>
<proteinExistence type="predicted"/>
<dbReference type="InParanoid" id="A0A059CKY2"/>
<dbReference type="GO" id="GO:0006749">
    <property type="term" value="P:glutathione metabolic process"/>
    <property type="evidence" value="ECO:0000318"/>
    <property type="project" value="GO_Central"/>
</dbReference>
<evidence type="ECO:0000259" key="1">
    <source>
        <dbReference type="PROSITE" id="PS50404"/>
    </source>
</evidence>
<gene>
    <name evidence="2" type="ORF">EUGRSUZ_C000442</name>
</gene>
<evidence type="ECO:0000313" key="2">
    <source>
        <dbReference type="EMBL" id="KCW78570.1"/>
    </source>
</evidence>
<dbReference type="STRING" id="71139.A0A059CKY2"/>
<dbReference type="InterPro" id="IPR036249">
    <property type="entry name" value="Thioredoxin-like_sf"/>
</dbReference>
<dbReference type="GO" id="GO:0016034">
    <property type="term" value="F:maleylacetoacetate isomerase activity"/>
    <property type="evidence" value="ECO:0000318"/>
    <property type="project" value="GO_Central"/>
</dbReference>